<dbReference type="AlphaFoldDB" id="A0A8J2ZZR2"/>
<dbReference type="Proteomes" id="UP000656813">
    <property type="component" value="Unassembled WGS sequence"/>
</dbReference>
<evidence type="ECO:0000313" key="2">
    <source>
        <dbReference type="Proteomes" id="UP000656813"/>
    </source>
</evidence>
<comment type="caution">
    <text evidence="1">The sequence shown here is derived from an EMBL/GenBank/DDBJ whole genome shotgun (WGS) entry which is preliminary data.</text>
</comment>
<dbReference type="EMBL" id="BMFV01000047">
    <property type="protein sequence ID" value="GGH88150.1"/>
    <property type="molecule type" value="Genomic_DNA"/>
</dbReference>
<accession>A0A8J2ZZR2</accession>
<dbReference type="RefSeq" id="WP_188499131.1">
    <property type="nucleotide sequence ID" value="NZ_BMFV01000047.1"/>
</dbReference>
<keyword evidence="2" id="KW-1185">Reference proteome</keyword>
<name>A0A8J2ZZR2_9BACL</name>
<evidence type="ECO:0000313" key="1">
    <source>
        <dbReference type="EMBL" id="GGH88150.1"/>
    </source>
</evidence>
<gene>
    <name evidence="1" type="primary">ytzB</name>
    <name evidence="1" type="ORF">GCM10007096_39830</name>
</gene>
<reference evidence="1" key="1">
    <citation type="journal article" date="2014" name="Int. J. Syst. Evol. Microbiol.">
        <title>Complete genome sequence of Corynebacterium casei LMG S-19264T (=DSM 44701T), isolated from a smear-ripened cheese.</title>
        <authorList>
            <consortium name="US DOE Joint Genome Institute (JGI-PGF)"/>
            <person name="Walter F."/>
            <person name="Albersmeier A."/>
            <person name="Kalinowski J."/>
            <person name="Ruckert C."/>
        </authorList>
    </citation>
    <scope>NUCLEOTIDE SEQUENCE</scope>
    <source>
        <strain evidence="1">CGMCC 1.12777</strain>
    </source>
</reference>
<organism evidence="1 2">
    <name type="scientific">Pullulanibacillus pueri</name>
    <dbReference type="NCBI Taxonomy" id="1437324"/>
    <lineage>
        <taxon>Bacteria</taxon>
        <taxon>Bacillati</taxon>
        <taxon>Bacillota</taxon>
        <taxon>Bacilli</taxon>
        <taxon>Bacillales</taxon>
        <taxon>Sporolactobacillaceae</taxon>
        <taxon>Pullulanibacillus</taxon>
    </lineage>
</organism>
<sequence length="103" mass="11330">MNKKIMIITAVSAGFIGGFLVKKGLERQALSPEKVLSKVKAAAKETIDIDGAWIFLEKEPWMNGKILYDVFKGGLTEVVDDEVTHYDFIADAGTGTLLQLKEN</sequence>
<evidence type="ECO:0008006" key="3">
    <source>
        <dbReference type="Google" id="ProtNLM"/>
    </source>
</evidence>
<protein>
    <recommendedName>
        <fullName evidence="3">PepSY domain-containing protein</fullName>
    </recommendedName>
</protein>
<proteinExistence type="predicted"/>
<reference evidence="1" key="2">
    <citation type="submission" date="2020-09" db="EMBL/GenBank/DDBJ databases">
        <authorList>
            <person name="Sun Q."/>
            <person name="Zhou Y."/>
        </authorList>
    </citation>
    <scope>NUCLEOTIDE SEQUENCE</scope>
    <source>
        <strain evidence="1">CGMCC 1.12777</strain>
    </source>
</reference>